<evidence type="ECO:0000256" key="5">
    <source>
        <dbReference type="ARBA" id="ARBA00023136"/>
    </source>
</evidence>
<evidence type="ECO:0000313" key="10">
    <source>
        <dbReference type="Proteomes" id="UP001497392"/>
    </source>
</evidence>
<feature type="transmembrane region" description="Helical" evidence="6">
    <location>
        <begin position="286"/>
        <end position="308"/>
    </location>
</feature>
<organism evidence="9 10">
    <name type="scientific">Coccomyxa viridis</name>
    <dbReference type="NCBI Taxonomy" id="1274662"/>
    <lineage>
        <taxon>Eukaryota</taxon>
        <taxon>Viridiplantae</taxon>
        <taxon>Chlorophyta</taxon>
        <taxon>core chlorophytes</taxon>
        <taxon>Trebouxiophyceae</taxon>
        <taxon>Trebouxiophyceae incertae sedis</taxon>
        <taxon>Coccomyxaceae</taxon>
        <taxon>Coccomyxa</taxon>
    </lineage>
</organism>
<dbReference type="InterPro" id="IPR006977">
    <property type="entry name" value="Yip1_dom"/>
</dbReference>
<dbReference type="PANTHER" id="PTHR12822">
    <property type="entry name" value="PROTEIN YIPF"/>
    <property type="match status" value="1"/>
</dbReference>
<evidence type="ECO:0000256" key="6">
    <source>
        <dbReference type="RuleBase" id="RU361264"/>
    </source>
</evidence>
<feature type="transmembrane region" description="Helical" evidence="6">
    <location>
        <begin position="345"/>
        <end position="367"/>
    </location>
</feature>
<comment type="subcellular location">
    <subcellularLocation>
        <location evidence="6">Golgi apparatus membrane</location>
        <topology evidence="6">Multi-pass membrane protein</topology>
    </subcellularLocation>
    <subcellularLocation>
        <location evidence="1">Membrane</location>
        <topology evidence="1">Multi-pass membrane protein</topology>
    </subcellularLocation>
</comment>
<evidence type="ECO:0000256" key="1">
    <source>
        <dbReference type="ARBA" id="ARBA00004141"/>
    </source>
</evidence>
<accession>A0ABP1GGC5</accession>
<evidence type="ECO:0000313" key="9">
    <source>
        <dbReference type="EMBL" id="CAL5229811.1"/>
    </source>
</evidence>
<comment type="caution">
    <text evidence="9">The sequence shown here is derived from an EMBL/GenBank/DDBJ whole genome shotgun (WGS) entry which is preliminary data.</text>
</comment>
<evidence type="ECO:0000256" key="2">
    <source>
        <dbReference type="ARBA" id="ARBA00010596"/>
    </source>
</evidence>
<evidence type="ECO:0000256" key="4">
    <source>
        <dbReference type="ARBA" id="ARBA00022989"/>
    </source>
</evidence>
<keyword evidence="5 6" id="KW-0472">Membrane</keyword>
<reference evidence="9 10" key="1">
    <citation type="submission" date="2024-06" db="EMBL/GenBank/DDBJ databases">
        <authorList>
            <person name="Kraege A."/>
            <person name="Thomma B."/>
        </authorList>
    </citation>
    <scope>NUCLEOTIDE SEQUENCE [LARGE SCALE GENOMIC DNA]</scope>
</reference>
<evidence type="ECO:0000256" key="3">
    <source>
        <dbReference type="ARBA" id="ARBA00022692"/>
    </source>
</evidence>
<feature type="region of interest" description="Disordered" evidence="7">
    <location>
        <begin position="1"/>
        <end position="58"/>
    </location>
</feature>
<keyword evidence="3 6" id="KW-0812">Transmembrane</keyword>
<feature type="transmembrane region" description="Helical" evidence="6">
    <location>
        <begin position="253"/>
        <end position="274"/>
    </location>
</feature>
<feature type="compositionally biased region" description="Polar residues" evidence="7">
    <location>
        <begin position="31"/>
        <end position="53"/>
    </location>
</feature>
<dbReference type="EMBL" id="CAXHTA020000021">
    <property type="protein sequence ID" value="CAL5229811.1"/>
    <property type="molecule type" value="Genomic_DNA"/>
</dbReference>
<comment type="similarity">
    <text evidence="2 6">Belongs to the YIP1 family.</text>
</comment>
<dbReference type="Proteomes" id="UP001497392">
    <property type="component" value="Unassembled WGS sequence"/>
</dbReference>
<dbReference type="PANTHER" id="PTHR12822:SF2">
    <property type="entry name" value="PROTEIN YIPF"/>
    <property type="match status" value="1"/>
</dbReference>
<name>A0ABP1GGC5_9CHLO</name>
<feature type="transmembrane region" description="Helical" evidence="6">
    <location>
        <begin position="210"/>
        <end position="232"/>
    </location>
</feature>
<protein>
    <recommendedName>
        <fullName evidence="6">Protein YIP</fullName>
    </recommendedName>
</protein>
<sequence>MENQGWKAVQNDSPRRSPMRGGREEPGGYDVQSTYFPAQSTGYTPPQPSSSDPFAQADATFGSSSMVAGNGVHSSAPPSHHTAEVVPAVISSESAPHAGVASGDTVLRFQESNLPTYGMSGKVGTSSDVPRVQSYAPSTSLLGTGAVPSAAGAGDPNAAKYSILNLKSYRKYFNVDTQDVLIRMKDSVVGALKPDFFEKTTDNADLYGPFWIATTLVFVTAVTGNYASYVSHNRHQTKTGSETQAWYYDIDKVGYSAVVFYGYVGVIGLALWAMLKWWFKSEVALAQVWCIYGYALSIFIPISFVCVLPYEALRWAMIAVATVSSGLFLLLNFKGPIFDVAGAKALPVWLGLGALHLGLGLALKLYFFQYWSS</sequence>
<dbReference type="Pfam" id="PF04893">
    <property type="entry name" value="Yip1"/>
    <property type="match status" value="1"/>
</dbReference>
<gene>
    <name evidence="9" type="primary">g13212</name>
    <name evidence="9" type="ORF">VP750_LOCUS11717</name>
</gene>
<feature type="domain" description="Yip1" evidence="8">
    <location>
        <begin position="193"/>
        <end position="352"/>
    </location>
</feature>
<keyword evidence="4 6" id="KW-1133">Transmembrane helix</keyword>
<evidence type="ECO:0000259" key="8">
    <source>
        <dbReference type="Pfam" id="PF04893"/>
    </source>
</evidence>
<evidence type="ECO:0000256" key="7">
    <source>
        <dbReference type="SAM" id="MobiDB-lite"/>
    </source>
</evidence>
<dbReference type="InterPro" id="IPR039765">
    <property type="entry name" value="Yip5/YIPF1/YIPF2"/>
</dbReference>
<keyword evidence="10" id="KW-1185">Reference proteome</keyword>
<proteinExistence type="inferred from homology"/>
<feature type="transmembrane region" description="Helical" evidence="6">
    <location>
        <begin position="315"/>
        <end position="333"/>
    </location>
</feature>